<feature type="transmembrane region" description="Helical" evidence="7">
    <location>
        <begin position="292"/>
        <end position="315"/>
    </location>
</feature>
<evidence type="ECO:0000256" key="2">
    <source>
        <dbReference type="ARBA" id="ARBA00008066"/>
    </source>
</evidence>
<proteinExistence type="inferred from homology"/>
<evidence type="ECO:0000259" key="8">
    <source>
        <dbReference type="Pfam" id="PF01490"/>
    </source>
</evidence>
<evidence type="ECO:0000313" key="10">
    <source>
        <dbReference type="Proteomes" id="UP001280581"/>
    </source>
</evidence>
<dbReference type="InterPro" id="IPR013057">
    <property type="entry name" value="AA_transpt_TM"/>
</dbReference>
<comment type="subcellular location">
    <subcellularLocation>
        <location evidence="1">Membrane</location>
        <topology evidence="1">Multi-pass membrane protein</topology>
    </subcellularLocation>
</comment>
<feature type="transmembrane region" description="Helical" evidence="7">
    <location>
        <begin position="187"/>
        <end position="208"/>
    </location>
</feature>
<dbReference type="FunFam" id="1.20.1740.10:FF:000039">
    <property type="entry name" value="Neutral amino acid transporter (Eurofung)"/>
    <property type="match status" value="1"/>
</dbReference>
<gene>
    <name evidence="9" type="ORF">GRF29_8g3031201</name>
</gene>
<feature type="transmembrane region" description="Helical" evidence="7">
    <location>
        <begin position="112"/>
        <end position="133"/>
    </location>
</feature>
<organism evidence="9 10">
    <name type="scientific">Pseudopithomyces chartarum</name>
    <dbReference type="NCBI Taxonomy" id="1892770"/>
    <lineage>
        <taxon>Eukaryota</taxon>
        <taxon>Fungi</taxon>
        <taxon>Dikarya</taxon>
        <taxon>Ascomycota</taxon>
        <taxon>Pezizomycotina</taxon>
        <taxon>Dothideomycetes</taxon>
        <taxon>Pleosporomycetidae</taxon>
        <taxon>Pleosporales</taxon>
        <taxon>Massarineae</taxon>
        <taxon>Didymosphaeriaceae</taxon>
        <taxon>Pseudopithomyces</taxon>
    </lineage>
</organism>
<feature type="transmembrane region" description="Helical" evidence="7">
    <location>
        <begin position="81"/>
        <end position="100"/>
    </location>
</feature>
<dbReference type="Pfam" id="PF01490">
    <property type="entry name" value="Aa_trans"/>
    <property type="match status" value="1"/>
</dbReference>
<dbReference type="GO" id="GO:0016020">
    <property type="term" value="C:membrane"/>
    <property type="evidence" value="ECO:0007669"/>
    <property type="project" value="UniProtKB-SubCell"/>
</dbReference>
<protein>
    <recommendedName>
        <fullName evidence="8">Amino acid transporter transmembrane domain-containing protein</fullName>
    </recommendedName>
</protein>
<feature type="region of interest" description="Disordered" evidence="6">
    <location>
        <begin position="46"/>
        <end position="67"/>
    </location>
</feature>
<keyword evidence="5 7" id="KW-0472">Membrane</keyword>
<keyword evidence="4 7" id="KW-1133">Transmembrane helix</keyword>
<dbReference type="Gene3D" id="1.20.1740.10">
    <property type="entry name" value="Amino acid/polyamine transporter I"/>
    <property type="match status" value="1"/>
</dbReference>
<evidence type="ECO:0000256" key="7">
    <source>
        <dbReference type="SAM" id="Phobius"/>
    </source>
</evidence>
<feature type="transmembrane region" description="Helical" evidence="7">
    <location>
        <begin position="439"/>
        <end position="461"/>
    </location>
</feature>
<dbReference type="AlphaFoldDB" id="A0AAN6M4V5"/>
<dbReference type="PANTHER" id="PTHR22950:SF668">
    <property type="entry name" value="AMINO ACID TRANSPORTER (EUROFUNG)"/>
    <property type="match status" value="1"/>
</dbReference>
<feature type="transmembrane region" description="Helical" evidence="7">
    <location>
        <begin position="403"/>
        <end position="427"/>
    </location>
</feature>
<accession>A0AAN6M4V5</accession>
<sequence length="489" mass="52397">MSFTSFSRKAAPAIHAGSANATEMVVMSPEDEAPHENALDTTVTASTTISEDPEQQPSAPTSDDPFGNEANAEVHYKTCKWYHAGVLMIAETISLGVLALPQALASLGFVPGFLLILFLGAISGYTGHLIGLFKLRYPQVQSFADCGEMIAGPIGQEVMAAASLLVLIFIAGAHVLSFAIALNVMTGHATCTVVFSVVGMLVSFFFTLSRTLKNVSYFSITACASITVASTVAMTAIAIQKPDIGNILTVRPGIPVVKGLGPVMNIILAYSGHVTFFSIYSELEDPRNYKKALAMTQIFTISFYLLLASVIYYFAGPLVASPALGSASPVVRKVAFGNALPTIVISGVINGHVACKYLYLRICSTATVHSKSTKALLSWTAIVAATWIVSFIIAEAIPNFNVLLGLIAALFSSWFSYGLPPVLWLYMSKGEWWNGKKRTVLTILNMLLLLLGAIICALGMWNSGYELSRIKAGEVFSCKSNWQPSVDMN</sequence>
<comment type="caution">
    <text evidence="9">The sequence shown here is derived from an EMBL/GenBank/DDBJ whole genome shotgun (WGS) entry which is preliminary data.</text>
</comment>
<evidence type="ECO:0000256" key="5">
    <source>
        <dbReference type="ARBA" id="ARBA00023136"/>
    </source>
</evidence>
<dbReference type="GO" id="GO:0015179">
    <property type="term" value="F:L-amino acid transmembrane transporter activity"/>
    <property type="evidence" value="ECO:0007669"/>
    <property type="project" value="TreeGrafter"/>
</dbReference>
<evidence type="ECO:0000256" key="6">
    <source>
        <dbReference type="SAM" id="MobiDB-lite"/>
    </source>
</evidence>
<feature type="transmembrane region" description="Helical" evidence="7">
    <location>
        <begin position="259"/>
        <end position="280"/>
    </location>
</feature>
<comment type="similarity">
    <text evidence="2">Belongs to the amino acid/polyamine transporter 2 family.</text>
</comment>
<keyword evidence="3 7" id="KW-0812">Transmembrane</keyword>
<feature type="compositionally biased region" description="Polar residues" evidence="6">
    <location>
        <begin position="46"/>
        <end position="61"/>
    </location>
</feature>
<evidence type="ECO:0000256" key="3">
    <source>
        <dbReference type="ARBA" id="ARBA00022692"/>
    </source>
</evidence>
<reference evidence="9 10" key="1">
    <citation type="submission" date="2021-02" db="EMBL/GenBank/DDBJ databases">
        <title>Genome assembly of Pseudopithomyces chartarum.</title>
        <authorList>
            <person name="Jauregui R."/>
            <person name="Singh J."/>
            <person name="Voisey C."/>
        </authorList>
    </citation>
    <scope>NUCLEOTIDE SEQUENCE [LARGE SCALE GENOMIC DNA]</scope>
    <source>
        <strain evidence="9 10">AGR01</strain>
    </source>
</reference>
<dbReference type="EMBL" id="WVTA01000002">
    <property type="protein sequence ID" value="KAK3216364.1"/>
    <property type="molecule type" value="Genomic_DNA"/>
</dbReference>
<evidence type="ECO:0000313" key="9">
    <source>
        <dbReference type="EMBL" id="KAK3216364.1"/>
    </source>
</evidence>
<name>A0AAN6M4V5_9PLEO</name>
<feature type="transmembrane region" description="Helical" evidence="7">
    <location>
        <begin position="335"/>
        <end position="355"/>
    </location>
</feature>
<feature type="transmembrane region" description="Helical" evidence="7">
    <location>
        <begin position="215"/>
        <end position="239"/>
    </location>
</feature>
<evidence type="ECO:0000256" key="1">
    <source>
        <dbReference type="ARBA" id="ARBA00004141"/>
    </source>
</evidence>
<keyword evidence="10" id="KW-1185">Reference proteome</keyword>
<feature type="transmembrane region" description="Helical" evidence="7">
    <location>
        <begin position="376"/>
        <end position="397"/>
    </location>
</feature>
<feature type="domain" description="Amino acid transporter transmembrane" evidence="8">
    <location>
        <begin position="79"/>
        <end position="462"/>
    </location>
</feature>
<feature type="transmembrane region" description="Helical" evidence="7">
    <location>
        <begin position="158"/>
        <end position="181"/>
    </location>
</feature>
<dbReference type="Proteomes" id="UP001280581">
    <property type="component" value="Unassembled WGS sequence"/>
</dbReference>
<dbReference type="PANTHER" id="PTHR22950">
    <property type="entry name" value="AMINO ACID TRANSPORTER"/>
    <property type="match status" value="1"/>
</dbReference>
<evidence type="ECO:0000256" key="4">
    <source>
        <dbReference type="ARBA" id="ARBA00022989"/>
    </source>
</evidence>